<dbReference type="EMBL" id="GFPF01003705">
    <property type="protein sequence ID" value="MAA14851.1"/>
    <property type="molecule type" value="Transcribed_RNA"/>
</dbReference>
<sequence length="98" mass="10224">MTGPLRAPALTATPLAYGATFAKQGPSAGAASAGAPQMHSRFLSLAHARMASKKSSTQSTTSSIVQSLKYKLIISTKTFSRSQSVAATAEYRTPMTTE</sequence>
<protein>
    <submittedName>
        <fullName evidence="1">Uncharacterized protein</fullName>
    </submittedName>
</protein>
<name>A0A224YK07_9ACAR</name>
<dbReference type="AlphaFoldDB" id="A0A224YK07"/>
<organism evidence="1">
    <name type="scientific">Rhipicephalus zambeziensis</name>
    <dbReference type="NCBI Taxonomy" id="60191"/>
    <lineage>
        <taxon>Eukaryota</taxon>
        <taxon>Metazoa</taxon>
        <taxon>Ecdysozoa</taxon>
        <taxon>Arthropoda</taxon>
        <taxon>Chelicerata</taxon>
        <taxon>Arachnida</taxon>
        <taxon>Acari</taxon>
        <taxon>Parasitiformes</taxon>
        <taxon>Ixodida</taxon>
        <taxon>Ixodoidea</taxon>
        <taxon>Ixodidae</taxon>
        <taxon>Rhipicephalinae</taxon>
        <taxon>Rhipicephalus</taxon>
        <taxon>Rhipicephalus</taxon>
    </lineage>
</organism>
<accession>A0A224YK07</accession>
<evidence type="ECO:0000313" key="1">
    <source>
        <dbReference type="EMBL" id="MAA14851.1"/>
    </source>
</evidence>
<proteinExistence type="predicted"/>
<reference evidence="1" key="1">
    <citation type="journal article" date="2017" name="Parasit. Vectors">
        <title>Sialotranscriptomics of Rhipicephalus zambeziensis reveals intricate expression profiles of secretory proteins and suggests tight temporal transcriptional regulation during blood-feeding.</title>
        <authorList>
            <person name="de Castro M.H."/>
            <person name="de Klerk D."/>
            <person name="Pienaar R."/>
            <person name="Rees D.J.G."/>
            <person name="Mans B.J."/>
        </authorList>
    </citation>
    <scope>NUCLEOTIDE SEQUENCE</scope>
    <source>
        <tissue evidence="1">Salivary glands</tissue>
    </source>
</reference>